<dbReference type="EMBL" id="PKPP01010344">
    <property type="protein sequence ID" value="PWA46317.1"/>
    <property type="molecule type" value="Genomic_DNA"/>
</dbReference>
<gene>
    <name evidence="1" type="ORF">CTI12_AA508630</name>
</gene>
<dbReference type="AlphaFoldDB" id="A0A2U1LBE5"/>
<protein>
    <submittedName>
        <fullName evidence="1">Uncharacterized protein</fullName>
    </submittedName>
</protein>
<dbReference type="PANTHER" id="PTHR34222">
    <property type="entry name" value="GAG_PRE-INTEGRS DOMAIN-CONTAINING PROTEIN"/>
    <property type="match status" value="1"/>
</dbReference>
<evidence type="ECO:0000313" key="2">
    <source>
        <dbReference type="Proteomes" id="UP000245207"/>
    </source>
</evidence>
<dbReference type="OrthoDB" id="5544992at2759"/>
<organism evidence="1 2">
    <name type="scientific">Artemisia annua</name>
    <name type="common">Sweet wormwood</name>
    <dbReference type="NCBI Taxonomy" id="35608"/>
    <lineage>
        <taxon>Eukaryota</taxon>
        <taxon>Viridiplantae</taxon>
        <taxon>Streptophyta</taxon>
        <taxon>Embryophyta</taxon>
        <taxon>Tracheophyta</taxon>
        <taxon>Spermatophyta</taxon>
        <taxon>Magnoliopsida</taxon>
        <taxon>eudicotyledons</taxon>
        <taxon>Gunneridae</taxon>
        <taxon>Pentapetalae</taxon>
        <taxon>asterids</taxon>
        <taxon>campanulids</taxon>
        <taxon>Asterales</taxon>
        <taxon>Asteraceae</taxon>
        <taxon>Asteroideae</taxon>
        <taxon>Anthemideae</taxon>
        <taxon>Artemisiinae</taxon>
        <taxon>Artemisia</taxon>
    </lineage>
</organism>
<proteinExistence type="predicted"/>
<sequence length="141" mass="15749">MANPPPPPVTPRNVKMPLGAKLKLGFIDGSCNKPSVVDVEFKKMDKRELSQITPGNLIIVAYFNKLKKCWDELKNLNGMPTCNCGKMLECTCDVIAKSVERDSNSKLIQFLMKLSDGYENVRIQILATDPLPSVNKAYYIV</sequence>
<evidence type="ECO:0000313" key="1">
    <source>
        <dbReference type="EMBL" id="PWA46317.1"/>
    </source>
</evidence>
<keyword evidence="2" id="KW-1185">Reference proteome</keyword>
<comment type="caution">
    <text evidence="1">The sequence shown here is derived from an EMBL/GenBank/DDBJ whole genome shotgun (WGS) entry which is preliminary data.</text>
</comment>
<dbReference type="PANTHER" id="PTHR34222:SF99">
    <property type="entry name" value="PROTEIN, PUTATIVE-RELATED"/>
    <property type="match status" value="1"/>
</dbReference>
<reference evidence="1 2" key="1">
    <citation type="journal article" date="2018" name="Mol. Plant">
        <title>The genome of Artemisia annua provides insight into the evolution of Asteraceae family and artemisinin biosynthesis.</title>
        <authorList>
            <person name="Shen Q."/>
            <person name="Zhang L."/>
            <person name="Liao Z."/>
            <person name="Wang S."/>
            <person name="Yan T."/>
            <person name="Shi P."/>
            <person name="Liu M."/>
            <person name="Fu X."/>
            <person name="Pan Q."/>
            <person name="Wang Y."/>
            <person name="Lv Z."/>
            <person name="Lu X."/>
            <person name="Zhang F."/>
            <person name="Jiang W."/>
            <person name="Ma Y."/>
            <person name="Chen M."/>
            <person name="Hao X."/>
            <person name="Li L."/>
            <person name="Tang Y."/>
            <person name="Lv G."/>
            <person name="Zhou Y."/>
            <person name="Sun X."/>
            <person name="Brodelius P.E."/>
            <person name="Rose J.K.C."/>
            <person name="Tang K."/>
        </authorList>
    </citation>
    <scope>NUCLEOTIDE SEQUENCE [LARGE SCALE GENOMIC DNA]</scope>
    <source>
        <strain evidence="2">cv. Huhao1</strain>
        <tissue evidence="1">Leaf</tissue>
    </source>
</reference>
<name>A0A2U1LBE5_ARTAN</name>
<accession>A0A2U1LBE5</accession>
<dbReference type="Proteomes" id="UP000245207">
    <property type="component" value="Unassembled WGS sequence"/>
</dbReference>